<evidence type="ECO:0000256" key="7">
    <source>
        <dbReference type="ARBA" id="ARBA00022827"/>
    </source>
</evidence>
<feature type="active site" description="Charge relay system" evidence="8">
    <location>
        <position position="144"/>
    </location>
</feature>
<dbReference type="FunFam" id="2.60.40.2310:FF:000001">
    <property type="entry name" value="Subtilisin-like protease SBT1.5"/>
    <property type="match status" value="1"/>
</dbReference>
<dbReference type="PANTHER" id="PTHR43004">
    <property type="entry name" value="TRK SYSTEM POTASSIUM UPTAKE PROTEIN"/>
    <property type="match status" value="1"/>
</dbReference>
<feature type="domain" description="Peptidase S8/S53" evidence="11">
    <location>
        <begin position="136"/>
        <end position="578"/>
    </location>
</feature>
<dbReference type="InterPro" id="IPR037045">
    <property type="entry name" value="S8pro/Inhibitor_I9_sf"/>
</dbReference>
<dbReference type="GO" id="GO:0004252">
    <property type="term" value="F:serine-type endopeptidase activity"/>
    <property type="evidence" value="ECO:0007669"/>
    <property type="project" value="UniProtKB-UniRule"/>
</dbReference>
<dbReference type="InterPro" id="IPR036852">
    <property type="entry name" value="Peptidase_S8/S53_dom_sf"/>
</dbReference>
<keyword evidence="2" id="KW-0285">Flavoprotein</keyword>
<feature type="domain" description="FAD-binding" evidence="12">
    <location>
        <begin position="926"/>
        <end position="1153"/>
    </location>
</feature>
<dbReference type="GO" id="GO:0006744">
    <property type="term" value="P:ubiquinone biosynthetic process"/>
    <property type="evidence" value="ECO:0007669"/>
    <property type="project" value="TreeGrafter"/>
</dbReference>
<evidence type="ECO:0000259" key="14">
    <source>
        <dbReference type="Pfam" id="PF05922"/>
    </source>
</evidence>
<feature type="domain" description="PA" evidence="13">
    <location>
        <begin position="391"/>
        <end position="462"/>
    </location>
</feature>
<dbReference type="Gene3D" id="2.60.40.2310">
    <property type="match status" value="1"/>
</dbReference>
<dbReference type="Proteomes" id="UP000554482">
    <property type="component" value="Unassembled WGS sequence"/>
</dbReference>
<dbReference type="InterPro" id="IPR003137">
    <property type="entry name" value="PA_domain"/>
</dbReference>
<dbReference type="PRINTS" id="PR00420">
    <property type="entry name" value="RNGMNOXGNASE"/>
</dbReference>
<keyword evidence="7" id="KW-0274">FAD</keyword>
<evidence type="ECO:0000256" key="2">
    <source>
        <dbReference type="ARBA" id="ARBA00022630"/>
    </source>
</evidence>
<evidence type="ECO:0000313" key="17">
    <source>
        <dbReference type="Proteomes" id="UP000554482"/>
    </source>
</evidence>
<evidence type="ECO:0000256" key="6">
    <source>
        <dbReference type="ARBA" id="ARBA00022825"/>
    </source>
</evidence>
<dbReference type="InterPro" id="IPR036188">
    <property type="entry name" value="FAD/NAD-bd_sf"/>
</dbReference>
<evidence type="ECO:0000259" key="12">
    <source>
        <dbReference type="Pfam" id="PF01494"/>
    </source>
</evidence>
<dbReference type="Gene3D" id="3.40.50.200">
    <property type="entry name" value="Peptidase S8/S53 domain"/>
    <property type="match status" value="1"/>
</dbReference>
<dbReference type="Pfam" id="PF02225">
    <property type="entry name" value="PA"/>
    <property type="match status" value="1"/>
</dbReference>
<dbReference type="FunFam" id="3.50.30.30:FF:000005">
    <property type="entry name" value="subtilisin-like protease SBT1.5"/>
    <property type="match status" value="1"/>
</dbReference>
<keyword evidence="10" id="KW-0472">Membrane</keyword>
<evidence type="ECO:0000256" key="5">
    <source>
        <dbReference type="ARBA" id="ARBA00022801"/>
    </source>
</evidence>
<keyword evidence="6 8" id="KW-0720">Serine protease</keyword>
<evidence type="ECO:0000259" key="11">
    <source>
        <dbReference type="Pfam" id="PF00082"/>
    </source>
</evidence>
<dbReference type="InterPro" id="IPR000209">
    <property type="entry name" value="Peptidase_S8/S53_dom"/>
</dbReference>
<evidence type="ECO:0000256" key="4">
    <source>
        <dbReference type="ARBA" id="ARBA00022729"/>
    </source>
</evidence>
<dbReference type="PROSITE" id="PS00138">
    <property type="entry name" value="SUBTILASE_SER"/>
    <property type="match status" value="1"/>
</dbReference>
<dbReference type="GO" id="GO:0005739">
    <property type="term" value="C:mitochondrion"/>
    <property type="evidence" value="ECO:0007669"/>
    <property type="project" value="TreeGrafter"/>
</dbReference>
<dbReference type="Gene3D" id="3.30.70.80">
    <property type="entry name" value="Peptidase S8 propeptide/proteinase inhibitor I9"/>
    <property type="match status" value="1"/>
</dbReference>
<keyword evidence="17" id="KW-1185">Reference proteome</keyword>
<keyword evidence="4" id="KW-0732">Signal</keyword>
<evidence type="ECO:0000259" key="15">
    <source>
        <dbReference type="Pfam" id="PF17766"/>
    </source>
</evidence>
<dbReference type="GO" id="GO:0071949">
    <property type="term" value="F:FAD binding"/>
    <property type="evidence" value="ECO:0007669"/>
    <property type="project" value="InterPro"/>
</dbReference>
<gene>
    <name evidence="16" type="ORF">FRX31_006519</name>
</gene>
<dbReference type="Pfam" id="PF01494">
    <property type="entry name" value="FAD_binding_3"/>
    <property type="match status" value="1"/>
</dbReference>
<dbReference type="InterPro" id="IPR034197">
    <property type="entry name" value="Peptidases_S8_3"/>
</dbReference>
<evidence type="ECO:0000256" key="9">
    <source>
        <dbReference type="SAM" id="MobiDB-lite"/>
    </source>
</evidence>
<reference evidence="16 17" key="1">
    <citation type="submission" date="2020-06" db="EMBL/GenBank/DDBJ databases">
        <title>Transcriptomic and genomic resources for Thalictrum thalictroides and T. hernandezii: Facilitating candidate gene discovery in an emerging model plant lineage.</title>
        <authorList>
            <person name="Arias T."/>
            <person name="Riano-Pachon D.M."/>
            <person name="Di Stilio V.S."/>
        </authorList>
    </citation>
    <scope>NUCLEOTIDE SEQUENCE [LARGE SCALE GENOMIC DNA]</scope>
    <source>
        <strain evidence="17">cv. WT478/WT964</strain>
        <tissue evidence="16">Leaves</tissue>
    </source>
</reference>
<evidence type="ECO:0000256" key="8">
    <source>
        <dbReference type="PROSITE-ProRule" id="PRU01240"/>
    </source>
</evidence>
<evidence type="ECO:0000256" key="3">
    <source>
        <dbReference type="ARBA" id="ARBA00022670"/>
    </source>
</evidence>
<dbReference type="Gene3D" id="3.50.50.60">
    <property type="entry name" value="FAD/NAD(P)-binding domain"/>
    <property type="match status" value="1"/>
</dbReference>
<dbReference type="FunFam" id="3.40.50.200:FF:000006">
    <property type="entry name" value="Subtilisin-like protease SBT1.5"/>
    <property type="match status" value="1"/>
</dbReference>
<dbReference type="Pfam" id="PF21274">
    <property type="entry name" value="Rng_hyd_C"/>
    <property type="match status" value="1"/>
</dbReference>
<feature type="active site" description="Charge relay system" evidence="8">
    <location>
        <position position="214"/>
    </location>
</feature>
<dbReference type="Pfam" id="PF05922">
    <property type="entry name" value="Inhibitor_I9"/>
    <property type="match status" value="1"/>
</dbReference>
<comment type="similarity">
    <text evidence="1 8">Belongs to the peptidase S8 family.</text>
</comment>
<evidence type="ECO:0000256" key="10">
    <source>
        <dbReference type="SAM" id="Phobius"/>
    </source>
</evidence>
<dbReference type="CDD" id="cd02120">
    <property type="entry name" value="PA_subtilisin_like"/>
    <property type="match status" value="1"/>
</dbReference>
<dbReference type="OrthoDB" id="1716816at2759"/>
<sequence length="1444" mass="158441">MAPLICRKVCYLFLYAIVLELRFCFCSKVYVVYMGGRTNENLDEILRQNHKMLTVVHGGRTMQAKASHVYSYTHGFKGFAAKLTEEQALKIAKMPGVVSVFQNIKRKLHTTHSWDFMGLAKDEAMEITEHSTKNQDNVIIGLIDTGIWPESPSFSDQDMPPVPSKWKGHCQVGEAFNVSSCNRKLIGARYYKSGYEAEEDSTKMFISPRDSSGHGSHTASTAAGRYVSNVNYNGLAAGGARGGAPMARIAVYKSCWDSGCYDVDILAAFDDAIKDGVDILSLSLGPGSPQGDYFSDAVSIGSFHASRHGVMVVSSVGNEGYKGSATNLAPWMITVGASSTDRDFTSDIILGDGTKYQGESLSLSKMEGFKRIIPASEANDGYFTPYQSSYCLESSLNSTKTRGKVVVCRHTGSTSESKLEKSEVVKEAGGVGMILIDDTDKDLAIPFVIPAAIVGTETGKRILSYINHTRKATAQIFPVQTVIGSQPAPRITSFSSKGPNSLTPEILKPDVTAPGLNILAAWSPAIRKLNFNIISGTSMACPHVTGIAALIKAVHPTWSPSAIKSAIMTTATTLGKNGKSITVDPDGRRGNPFDYGSGFVDPLRSLNPGLVYDAQPRDYKTFLCSVGYDDKLLRLITRDNSTCKHSFRSASDLNYPSIIVTGLKNSYSIMRTVTNVGKPRSIYRAEVSAPRGINITIVPKLLVFNSYEQKINFTVTVTVTTPSKGYRFGSLTWRNQEIRVTSPLVVRVRLFKTTTSMIVQRRRFSTSNNILINGEEDGILPVLIVGAGPVGLVLSILLTKLGVKCCLLEKNKTFSQHPQAHFINNRSMEVFRKLDNLAEEIQSLQPPVELWKKFIYCTSLSGSILGSIDHIEPKDLEQVVSPVSVAHFSQYKLNSLLLKQVVNLGFRVCTPNELNGLSHELIGERNILMGHECNSIEATDRGIMVGVSYLKNGKKLERKIHCSILVGSDGAGSVVRKLQGIKMEGERDLQKLVSVHFVSRDLGQYLLNERPGMLFFIFNVEAIGVLVAHDLNQGEFVLQIPFYPPQQNLEHFNSEVCKELIFKLSGRKLVDLNVIDIKPWVMHAEVAEKFVSNDNRVILAGDAAHRFPPAGGFGMNTGIQDAHNLAWKIAFLVKGIAPSSILRTYETERKPIALFNTALSVQNFKAAMSVPAALGLDPTVANSVHRVINSAVGSILPSGLQKIVLDGIFTIGRAQVSDSFLNDRNPFGSSRLAKLRRIFDEGKSLQLQFPAEDLGFRYLEGALVRDVDGTQNAPEAPTGRRRDYVPSSEPGARLPHISVRMLHTPTSKEILSTLDLVAGDKLEFLLIIAPNSKSYDLAKAAFRVAEEFQVSVKVCVMWCHRPSEGLDGSKAALVPWENFVDVEEVKKPLALSWWEICKMTDKGALLVRPDGHIAWRAKDEVLGDTVLQMENIFSQVLGVKNVHA</sequence>
<dbReference type="Pfam" id="PF17766">
    <property type="entry name" value="fn3_6"/>
    <property type="match status" value="1"/>
</dbReference>
<dbReference type="SUPFAM" id="SSF52743">
    <property type="entry name" value="Subtilisin-like"/>
    <property type="match status" value="1"/>
</dbReference>
<evidence type="ECO:0000313" key="16">
    <source>
        <dbReference type="EMBL" id="KAF5203894.1"/>
    </source>
</evidence>
<dbReference type="SUPFAM" id="SSF51905">
    <property type="entry name" value="FAD/NAD(P)-binding domain"/>
    <property type="match status" value="1"/>
</dbReference>
<dbReference type="InterPro" id="IPR041469">
    <property type="entry name" value="Subtilisin-like_FN3"/>
</dbReference>
<dbReference type="Gene3D" id="3.50.30.30">
    <property type="match status" value="1"/>
</dbReference>
<proteinExistence type="inferred from homology"/>
<evidence type="ECO:0000259" key="13">
    <source>
        <dbReference type="Pfam" id="PF02225"/>
    </source>
</evidence>
<organism evidence="16 17">
    <name type="scientific">Thalictrum thalictroides</name>
    <name type="common">Rue-anemone</name>
    <name type="synonym">Anemone thalictroides</name>
    <dbReference type="NCBI Taxonomy" id="46969"/>
    <lineage>
        <taxon>Eukaryota</taxon>
        <taxon>Viridiplantae</taxon>
        <taxon>Streptophyta</taxon>
        <taxon>Embryophyta</taxon>
        <taxon>Tracheophyta</taxon>
        <taxon>Spermatophyta</taxon>
        <taxon>Magnoliopsida</taxon>
        <taxon>Ranunculales</taxon>
        <taxon>Ranunculaceae</taxon>
        <taxon>Thalictroideae</taxon>
        <taxon>Thalictrum</taxon>
    </lineage>
</organism>
<dbReference type="GO" id="GO:0006508">
    <property type="term" value="P:proteolysis"/>
    <property type="evidence" value="ECO:0007669"/>
    <property type="project" value="UniProtKB-KW"/>
</dbReference>
<comment type="caution">
    <text evidence="16">The sequence shown here is derived from an EMBL/GenBank/DDBJ whole genome shotgun (WGS) entry which is preliminary data.</text>
</comment>
<keyword evidence="5 8" id="KW-0378">Hydrolase</keyword>
<dbReference type="EMBL" id="JABWDY010006108">
    <property type="protein sequence ID" value="KAF5203894.1"/>
    <property type="molecule type" value="Genomic_DNA"/>
</dbReference>
<dbReference type="CDD" id="cd04852">
    <property type="entry name" value="Peptidases_S8_3"/>
    <property type="match status" value="1"/>
</dbReference>
<dbReference type="FunFam" id="3.30.70.80:FF:000002">
    <property type="entry name" value="Subtilisin-like protease SBT5.3"/>
    <property type="match status" value="1"/>
</dbReference>
<accession>A0A7J6X2I9</accession>
<dbReference type="Gene3D" id="3.30.9.10">
    <property type="entry name" value="D-Amino Acid Oxidase, subunit A, domain 2"/>
    <property type="match status" value="1"/>
</dbReference>
<feature type="transmembrane region" description="Helical" evidence="10">
    <location>
        <begin position="12"/>
        <end position="33"/>
    </location>
</feature>
<feature type="active site" description="Charge relay system" evidence="8">
    <location>
        <position position="538"/>
    </location>
</feature>
<dbReference type="InterPro" id="IPR050641">
    <property type="entry name" value="RIFMO-like"/>
</dbReference>
<dbReference type="InterPro" id="IPR010259">
    <property type="entry name" value="S8pro/Inhibitor_I9"/>
</dbReference>
<dbReference type="PANTHER" id="PTHR43004:SF6">
    <property type="entry name" value="FAD_NAD(P)-BINDING OXIDOREDUCTASE FAMILY PROTEIN"/>
    <property type="match status" value="1"/>
</dbReference>
<dbReference type="Pfam" id="PF00082">
    <property type="entry name" value="Peptidase_S8"/>
    <property type="match status" value="1"/>
</dbReference>
<keyword evidence="3 8" id="KW-0645">Protease</keyword>
<dbReference type="Gene3D" id="3.40.30.120">
    <property type="match status" value="1"/>
</dbReference>
<name>A0A7J6X2I9_THATH</name>
<dbReference type="InterPro" id="IPR023828">
    <property type="entry name" value="Peptidase_S8_Ser-AS"/>
</dbReference>
<feature type="domain" description="Inhibitor I9" evidence="14">
    <location>
        <begin position="29"/>
        <end position="109"/>
    </location>
</feature>
<feature type="domain" description="Subtilisin-like protease fibronectin type-III" evidence="15">
    <location>
        <begin position="652"/>
        <end position="746"/>
    </location>
</feature>
<dbReference type="GO" id="GO:0016709">
    <property type="term" value="F:oxidoreductase activity, acting on paired donors, with incorporation or reduction of molecular oxygen, NAD(P)H as one donor, and incorporation of one atom of oxygen"/>
    <property type="evidence" value="ECO:0007669"/>
    <property type="project" value="UniProtKB-ARBA"/>
</dbReference>
<keyword evidence="10" id="KW-0812">Transmembrane</keyword>
<dbReference type="InterPro" id="IPR002938">
    <property type="entry name" value="FAD-bd"/>
</dbReference>
<dbReference type="PROSITE" id="PS51892">
    <property type="entry name" value="SUBTILASE"/>
    <property type="match status" value="1"/>
</dbReference>
<keyword evidence="10" id="KW-1133">Transmembrane helix</keyword>
<feature type="region of interest" description="Disordered" evidence="9">
    <location>
        <begin position="1269"/>
        <end position="1291"/>
    </location>
</feature>
<evidence type="ECO:0000256" key="1">
    <source>
        <dbReference type="ARBA" id="ARBA00011073"/>
    </source>
</evidence>
<protein>
    <submittedName>
        <fullName evidence="16">Subtilisin-like protease</fullName>
    </submittedName>
</protein>